<reference evidence="5 6" key="1">
    <citation type="submission" date="2019-07" db="EMBL/GenBank/DDBJ databases">
        <title>New species of Amycolatopsis and Streptomyces.</title>
        <authorList>
            <person name="Duangmal K."/>
            <person name="Teo W.F.A."/>
            <person name="Lipun K."/>
        </authorList>
    </citation>
    <scope>NUCLEOTIDE SEQUENCE [LARGE SCALE GENOMIC DNA]</scope>
    <source>
        <strain evidence="5 6">NBRC 106415</strain>
    </source>
</reference>
<evidence type="ECO:0000256" key="4">
    <source>
        <dbReference type="ARBA" id="ARBA00022729"/>
    </source>
</evidence>
<keyword evidence="6" id="KW-1185">Reference proteome</keyword>
<comment type="similarity">
    <text evidence="2">Belongs to the bacterial solute-binding protein 1 family.</text>
</comment>
<dbReference type="InterPro" id="IPR050490">
    <property type="entry name" value="Bact_solute-bd_prot1"/>
</dbReference>
<dbReference type="OrthoDB" id="2510110at2"/>
<evidence type="ECO:0000313" key="5">
    <source>
        <dbReference type="EMBL" id="MPY55986.1"/>
    </source>
</evidence>
<accession>A0A5N8X9W4</accession>
<dbReference type="RefSeq" id="WP_152769458.1">
    <property type="nucleotide sequence ID" value="NZ_VJZC01000005.1"/>
</dbReference>
<dbReference type="PANTHER" id="PTHR43649">
    <property type="entry name" value="ARABINOSE-BINDING PROTEIN-RELATED"/>
    <property type="match status" value="1"/>
</dbReference>
<dbReference type="InterPro" id="IPR006311">
    <property type="entry name" value="TAT_signal"/>
</dbReference>
<dbReference type="Proteomes" id="UP000400924">
    <property type="component" value="Unassembled WGS sequence"/>
</dbReference>
<keyword evidence="3" id="KW-0813">Transport</keyword>
<dbReference type="PROSITE" id="PS51318">
    <property type="entry name" value="TAT"/>
    <property type="match status" value="1"/>
</dbReference>
<dbReference type="SUPFAM" id="SSF53850">
    <property type="entry name" value="Periplasmic binding protein-like II"/>
    <property type="match status" value="1"/>
</dbReference>
<proteinExistence type="inferred from homology"/>
<dbReference type="InterPro" id="IPR006059">
    <property type="entry name" value="SBP"/>
</dbReference>
<evidence type="ECO:0000256" key="1">
    <source>
        <dbReference type="ARBA" id="ARBA00004196"/>
    </source>
</evidence>
<gene>
    <name evidence="5" type="ORF">FNH08_01905</name>
</gene>
<evidence type="ECO:0000256" key="3">
    <source>
        <dbReference type="ARBA" id="ARBA00022448"/>
    </source>
</evidence>
<dbReference type="EMBL" id="VJZC01000005">
    <property type="protein sequence ID" value="MPY55986.1"/>
    <property type="molecule type" value="Genomic_DNA"/>
</dbReference>
<comment type="subcellular location">
    <subcellularLocation>
        <location evidence="1">Cell envelope</location>
    </subcellularLocation>
</comment>
<organism evidence="5 6">
    <name type="scientific">Streptomyces spongiae</name>
    <dbReference type="NCBI Taxonomy" id="565072"/>
    <lineage>
        <taxon>Bacteria</taxon>
        <taxon>Bacillati</taxon>
        <taxon>Actinomycetota</taxon>
        <taxon>Actinomycetes</taxon>
        <taxon>Kitasatosporales</taxon>
        <taxon>Streptomycetaceae</taxon>
        <taxon>Streptomyces</taxon>
    </lineage>
</organism>
<dbReference type="Gene3D" id="3.40.190.10">
    <property type="entry name" value="Periplasmic binding protein-like II"/>
    <property type="match status" value="1"/>
</dbReference>
<dbReference type="GO" id="GO:0030313">
    <property type="term" value="C:cell envelope"/>
    <property type="evidence" value="ECO:0007669"/>
    <property type="project" value="UniProtKB-SubCell"/>
</dbReference>
<dbReference type="PANTHER" id="PTHR43649:SF31">
    <property type="entry name" value="SN-GLYCEROL-3-PHOSPHATE-BINDING PERIPLASMIC PROTEIN UGPB"/>
    <property type="match status" value="1"/>
</dbReference>
<dbReference type="AlphaFoldDB" id="A0A5N8X9W4"/>
<protein>
    <submittedName>
        <fullName evidence="5">Extracellular solute-binding protein</fullName>
    </submittedName>
</protein>
<keyword evidence="4" id="KW-0732">Signal</keyword>
<evidence type="ECO:0000256" key="2">
    <source>
        <dbReference type="ARBA" id="ARBA00008520"/>
    </source>
</evidence>
<dbReference type="PROSITE" id="PS51257">
    <property type="entry name" value="PROKAR_LIPOPROTEIN"/>
    <property type="match status" value="1"/>
</dbReference>
<sequence>MQHHLSRRSLLGRSAAAVGGVALGGSALSACGTGGSGGGGSHPTLQVMYDGIDTELGKQLAAFERANDCKVVVSKFDQVKLNAAIAAGNPPDLVRTSGASEMPNLIARGLVENLDPYFAKSTVFKAADLDPIVGVYRFDGKRQGKGSVYGFPSDFSQDAMLWFNKELFDKAKVSHLKPTDSLTYDDLLDLGKRLTVRKGGKVDVFGFDPVWNFVNQAHLMQMIAQQGGSLWNDDFTKADFTTPEARRALQWYVDWGKARVGSGPLDPISDWQGPVYGAGRIAVVSYGYWFGAWINGGDAGAKGAEIAAASGFVPAPQMGSTRVDACMTATGAWIPKKAAHKELAFKFLEFWRGGAPAEAHFKAGGGLPALKHFRTLLPKSTAFDADHYQTQMKNLKNLSVLQFSPYANYTAVEGAITTNVEAAMKGQTSLDSAIRGLQTAVDAVVQQGKQQLGA</sequence>
<name>A0A5N8X9W4_9ACTN</name>
<comment type="caution">
    <text evidence="5">The sequence shown here is derived from an EMBL/GenBank/DDBJ whole genome shotgun (WGS) entry which is preliminary data.</text>
</comment>
<evidence type="ECO:0000313" key="6">
    <source>
        <dbReference type="Proteomes" id="UP000400924"/>
    </source>
</evidence>
<dbReference type="Pfam" id="PF01547">
    <property type="entry name" value="SBP_bac_1"/>
    <property type="match status" value="1"/>
</dbReference>